<name>A0ABX1H043_9ACTN</name>
<dbReference type="RefSeq" id="WP_168537686.1">
    <property type="nucleotide sequence ID" value="NZ_JAAWWP010000004.1"/>
</dbReference>
<keyword evidence="3" id="KW-0132">Cell division</keyword>
<dbReference type="GO" id="GO:0051301">
    <property type="term" value="P:cell division"/>
    <property type="evidence" value="ECO:0007669"/>
    <property type="project" value="UniProtKB-KW"/>
</dbReference>
<proteinExistence type="predicted"/>
<gene>
    <name evidence="3" type="ORF">HFV08_09190</name>
</gene>
<protein>
    <submittedName>
        <fullName evidence="3">Cell division protein FtsL</fullName>
    </submittedName>
</protein>
<feature type="compositionally biased region" description="Pro residues" evidence="1">
    <location>
        <begin position="126"/>
        <end position="143"/>
    </location>
</feature>
<organism evidence="3 4">
    <name type="scientific">Streptomyces physcomitrii</name>
    <dbReference type="NCBI Taxonomy" id="2724184"/>
    <lineage>
        <taxon>Bacteria</taxon>
        <taxon>Bacillati</taxon>
        <taxon>Actinomycetota</taxon>
        <taxon>Actinomycetes</taxon>
        <taxon>Kitasatosporales</taxon>
        <taxon>Streptomycetaceae</taxon>
        <taxon>Streptomyces</taxon>
    </lineage>
</organism>
<feature type="region of interest" description="Disordered" evidence="1">
    <location>
        <begin position="94"/>
        <end position="192"/>
    </location>
</feature>
<keyword evidence="2" id="KW-0812">Transmembrane</keyword>
<evidence type="ECO:0000313" key="3">
    <source>
        <dbReference type="EMBL" id="NKI41408.1"/>
    </source>
</evidence>
<accession>A0ABX1H043</accession>
<reference evidence="3 4" key="1">
    <citation type="submission" date="2020-04" db="EMBL/GenBank/DDBJ databases">
        <title>Phylogenetic Diversity and Antibacterial Activity against Ralstonia solanacearum of Endophytic Actinomycete Isolated from Moss.</title>
        <authorList>
            <person name="Zhuang X."/>
        </authorList>
    </citation>
    <scope>NUCLEOTIDE SEQUENCE [LARGE SCALE GENOMIC DNA]</scope>
    <source>
        <strain evidence="3 4">LD120</strain>
    </source>
</reference>
<keyword evidence="2" id="KW-1133">Transmembrane helix</keyword>
<sequence>MSRAPELRGRAARFAGLFPTRPSGAARTPFVLLVVVLLGGGLIALLMLNSSLNAGSFELSELRKDTTSLTEERQELERDVDGYSAPGALQRRAGELGMVPGGDPVFLTPDGGLRGVPGAAEKSAAPPAPKPQTVPSPPAPSPAATPGRTAAPNRTAPAPSGTAASAPAATPRGRPGAAPSTAPQPAPSTTGR</sequence>
<evidence type="ECO:0000256" key="1">
    <source>
        <dbReference type="SAM" id="MobiDB-lite"/>
    </source>
</evidence>
<keyword evidence="3" id="KW-0131">Cell cycle</keyword>
<dbReference type="EMBL" id="JAAWWP010000004">
    <property type="protein sequence ID" value="NKI41408.1"/>
    <property type="molecule type" value="Genomic_DNA"/>
</dbReference>
<evidence type="ECO:0000256" key="2">
    <source>
        <dbReference type="SAM" id="Phobius"/>
    </source>
</evidence>
<dbReference type="Proteomes" id="UP000772196">
    <property type="component" value="Unassembled WGS sequence"/>
</dbReference>
<keyword evidence="4" id="KW-1185">Reference proteome</keyword>
<comment type="caution">
    <text evidence="3">The sequence shown here is derived from an EMBL/GenBank/DDBJ whole genome shotgun (WGS) entry which is preliminary data.</text>
</comment>
<keyword evidence="2" id="KW-0472">Membrane</keyword>
<feature type="compositionally biased region" description="Low complexity" evidence="1">
    <location>
        <begin position="144"/>
        <end position="192"/>
    </location>
</feature>
<feature type="transmembrane region" description="Helical" evidence="2">
    <location>
        <begin position="30"/>
        <end position="48"/>
    </location>
</feature>
<evidence type="ECO:0000313" key="4">
    <source>
        <dbReference type="Proteomes" id="UP000772196"/>
    </source>
</evidence>